<organism evidence="2 3">
    <name type="scientific">Coemansia guatemalensis</name>
    <dbReference type="NCBI Taxonomy" id="2761395"/>
    <lineage>
        <taxon>Eukaryota</taxon>
        <taxon>Fungi</taxon>
        <taxon>Fungi incertae sedis</taxon>
        <taxon>Zoopagomycota</taxon>
        <taxon>Kickxellomycotina</taxon>
        <taxon>Kickxellomycetes</taxon>
        <taxon>Kickxellales</taxon>
        <taxon>Kickxellaceae</taxon>
        <taxon>Coemansia</taxon>
    </lineage>
</organism>
<protein>
    <submittedName>
        <fullName evidence="2">Uncharacterized protein</fullName>
    </submittedName>
</protein>
<feature type="compositionally biased region" description="Acidic residues" evidence="1">
    <location>
        <begin position="45"/>
        <end position="62"/>
    </location>
</feature>
<feature type="non-terminal residue" evidence="2">
    <location>
        <position position="100"/>
    </location>
</feature>
<reference evidence="2" key="1">
    <citation type="submission" date="2022-07" db="EMBL/GenBank/DDBJ databases">
        <title>Phylogenomic reconstructions and comparative analyses of Kickxellomycotina fungi.</title>
        <authorList>
            <person name="Reynolds N.K."/>
            <person name="Stajich J.E."/>
            <person name="Barry K."/>
            <person name="Grigoriev I.V."/>
            <person name="Crous P."/>
            <person name="Smith M.E."/>
        </authorList>
    </citation>
    <scope>NUCLEOTIDE SEQUENCE</scope>
    <source>
        <strain evidence="2">NRRL 1565</strain>
    </source>
</reference>
<keyword evidence="3" id="KW-1185">Reference proteome</keyword>
<dbReference type="EMBL" id="JANBUO010003864">
    <property type="protein sequence ID" value="KAJ2789226.1"/>
    <property type="molecule type" value="Genomic_DNA"/>
</dbReference>
<evidence type="ECO:0000313" key="3">
    <source>
        <dbReference type="Proteomes" id="UP001140094"/>
    </source>
</evidence>
<gene>
    <name evidence="2" type="ORF">H4R20_007218</name>
</gene>
<comment type="caution">
    <text evidence="2">The sequence shown here is derived from an EMBL/GenBank/DDBJ whole genome shotgun (WGS) entry which is preliminary data.</text>
</comment>
<accession>A0A9W8LMX4</accession>
<sequence>MKSAPKNVADGAVMLSGDFYNPKAVIVESGALSGDTSTTTGIGTEAEDATDDVSDDTSMDMDTDTKTQDISDVESDDTSMNMDTDANAEDISDDESDGQS</sequence>
<proteinExistence type="predicted"/>
<name>A0A9W8LMX4_9FUNG</name>
<evidence type="ECO:0000256" key="1">
    <source>
        <dbReference type="SAM" id="MobiDB-lite"/>
    </source>
</evidence>
<feature type="compositionally biased region" description="Low complexity" evidence="1">
    <location>
        <begin position="33"/>
        <end position="44"/>
    </location>
</feature>
<feature type="compositionally biased region" description="Acidic residues" evidence="1">
    <location>
        <begin position="86"/>
        <end position="100"/>
    </location>
</feature>
<evidence type="ECO:0000313" key="2">
    <source>
        <dbReference type="EMBL" id="KAJ2789226.1"/>
    </source>
</evidence>
<dbReference type="Proteomes" id="UP001140094">
    <property type="component" value="Unassembled WGS sequence"/>
</dbReference>
<feature type="region of interest" description="Disordered" evidence="1">
    <location>
        <begin position="28"/>
        <end position="100"/>
    </location>
</feature>
<dbReference type="AlphaFoldDB" id="A0A9W8LMX4"/>